<evidence type="ECO:0000259" key="1">
    <source>
        <dbReference type="Pfam" id="PF13239"/>
    </source>
</evidence>
<sequence>MGRIRRRRDENYQEFGNSADQQYNMAYKRVKRIKSFYVHALVYVLVNTVIIISRSNRDLFNAIEFWSWETWSTALFWGMGLLAHGFSVFGRDLFFGSDWEEKKIQQFMDKDKGDKWE</sequence>
<proteinExistence type="predicted"/>
<dbReference type="Proteomes" id="UP000183658">
    <property type="component" value="Unassembled WGS sequence"/>
</dbReference>
<gene>
    <name evidence="2" type="ORF">SAMN05444355_104156</name>
</gene>
<evidence type="ECO:0000313" key="3">
    <source>
        <dbReference type="Proteomes" id="UP000183658"/>
    </source>
</evidence>
<dbReference type="Pfam" id="PF13239">
    <property type="entry name" value="2TM"/>
    <property type="match status" value="1"/>
</dbReference>
<name>A0A1H9IYM4_FLAFI</name>
<keyword evidence="3" id="KW-1185">Reference proteome</keyword>
<dbReference type="InterPro" id="IPR025698">
    <property type="entry name" value="2TM_dom"/>
</dbReference>
<evidence type="ECO:0000313" key="2">
    <source>
        <dbReference type="EMBL" id="SEQ79703.1"/>
    </source>
</evidence>
<dbReference type="AlphaFoldDB" id="A0A1H9IYM4"/>
<accession>A0A1H9IYM4</accession>
<protein>
    <submittedName>
        <fullName evidence="2">2TM domain-containing protein</fullName>
    </submittedName>
</protein>
<reference evidence="3" key="1">
    <citation type="submission" date="2016-10" db="EMBL/GenBank/DDBJ databases">
        <authorList>
            <person name="Varghese N."/>
            <person name="Submissions S."/>
        </authorList>
    </citation>
    <scope>NUCLEOTIDE SEQUENCE [LARGE SCALE GENOMIC DNA]</scope>
    <source>
        <strain evidence="3">DSM 15719</strain>
    </source>
</reference>
<dbReference type="OrthoDB" id="1495672at2"/>
<dbReference type="RefSeq" id="WP_074722913.1">
    <property type="nucleotide sequence ID" value="NZ_CBCRVS010000008.1"/>
</dbReference>
<organism evidence="2 3">
    <name type="scientific">Flavobacterium frigoris</name>
    <dbReference type="NCBI Taxonomy" id="229204"/>
    <lineage>
        <taxon>Bacteria</taxon>
        <taxon>Pseudomonadati</taxon>
        <taxon>Bacteroidota</taxon>
        <taxon>Flavobacteriia</taxon>
        <taxon>Flavobacteriales</taxon>
        <taxon>Flavobacteriaceae</taxon>
        <taxon>Flavobacterium</taxon>
    </lineage>
</organism>
<feature type="domain" description="2TM" evidence="1">
    <location>
        <begin position="26"/>
        <end position="109"/>
    </location>
</feature>
<dbReference type="EMBL" id="FOFZ01000004">
    <property type="protein sequence ID" value="SEQ79703.1"/>
    <property type="molecule type" value="Genomic_DNA"/>
</dbReference>